<evidence type="ECO:0000313" key="2">
    <source>
        <dbReference type="Proteomes" id="UP001152320"/>
    </source>
</evidence>
<organism evidence="1 2">
    <name type="scientific">Holothuria leucospilota</name>
    <name type="common">Black long sea cucumber</name>
    <name type="synonym">Mertensiothuria leucospilota</name>
    <dbReference type="NCBI Taxonomy" id="206669"/>
    <lineage>
        <taxon>Eukaryota</taxon>
        <taxon>Metazoa</taxon>
        <taxon>Echinodermata</taxon>
        <taxon>Eleutherozoa</taxon>
        <taxon>Echinozoa</taxon>
        <taxon>Holothuroidea</taxon>
        <taxon>Aspidochirotacea</taxon>
        <taxon>Aspidochirotida</taxon>
        <taxon>Holothuriidae</taxon>
        <taxon>Holothuria</taxon>
    </lineage>
</organism>
<proteinExistence type="predicted"/>
<keyword evidence="2" id="KW-1185">Reference proteome</keyword>
<gene>
    <name evidence="1" type="ORF">HOLleu_12277</name>
</gene>
<dbReference type="Proteomes" id="UP001152320">
    <property type="component" value="Chromosome 5"/>
</dbReference>
<reference evidence="1" key="1">
    <citation type="submission" date="2021-10" db="EMBL/GenBank/DDBJ databases">
        <title>Tropical sea cucumber genome reveals ecological adaptation and Cuvierian tubules defense mechanism.</title>
        <authorList>
            <person name="Chen T."/>
        </authorList>
    </citation>
    <scope>NUCLEOTIDE SEQUENCE</scope>
    <source>
        <strain evidence="1">Nanhai2018</strain>
        <tissue evidence="1">Muscle</tissue>
    </source>
</reference>
<dbReference type="EMBL" id="JAIZAY010000005">
    <property type="protein sequence ID" value="KAJ8041456.1"/>
    <property type="molecule type" value="Genomic_DNA"/>
</dbReference>
<sequence>MSEEETFEASSEYVSKYDNKELNLVMEDCPINWPHEVLRHDSAGMPAAQVCRSENGDGQWRCAKGWKSVNGDPFCVKVPTRPITDLFVRSGEENLQIQTHRQFVSENFKLLFYQLPGTVVEISPSVFRVLRTNETFDQSLLEHYHKFTFIMHPCLRLLKIWEAVSKPTANVSFTSFLNGGLPPWKPLLLFGEKRVKTQTEILFEDHRQVYLDQIMVLERWNESLLELMRRAKIDSEGFHAIGAMSLNNTQCSHLYTQETWLKMTNSYAMDFCVFKYSTKVNETHIIPPLDLTMQVITSRYNACRKQETDKHTSEHINSPRSIITSPNPCVIHTYYQPAYDNPKDLLANQNVLNLWEKIWASAGWQTRILNESNAVLHPDYENLKEKFLSFPTINAQKYTVGNFIRHVAMATVGGGWMADYDTLPLHFPPCNEIPFNGSFTVWSRFVPALVSGHGDEYTRVAHLMADVGLRWRDHPDFFLESDGRAQVSDMKTLSVLVEKGHVKSFNVIIETSDYRNLGFSCNKTKSFKSTNFPEGIPSLPWGLHVSHAFTSYMRSRNITLGPGLSWQAERANKSSFRTNFIKYVYGIYLGKCHLK</sequence>
<evidence type="ECO:0000313" key="1">
    <source>
        <dbReference type="EMBL" id="KAJ8041456.1"/>
    </source>
</evidence>
<name>A0A9Q1C9W9_HOLLE</name>
<protein>
    <submittedName>
        <fullName evidence="1">Uncharacterized protein</fullName>
    </submittedName>
</protein>
<dbReference type="AlphaFoldDB" id="A0A9Q1C9W9"/>
<comment type="caution">
    <text evidence="1">The sequence shown here is derived from an EMBL/GenBank/DDBJ whole genome shotgun (WGS) entry which is preliminary data.</text>
</comment>
<accession>A0A9Q1C9W9</accession>